<name>A0A1I2FCG9_9ACTN</name>
<gene>
    <name evidence="1" type="ORF">SAMN02787118_103362</name>
</gene>
<organism evidence="1 2">
    <name type="scientific">Streptomyces mirabilis</name>
    <dbReference type="NCBI Taxonomy" id="68239"/>
    <lineage>
        <taxon>Bacteria</taxon>
        <taxon>Bacillati</taxon>
        <taxon>Actinomycetota</taxon>
        <taxon>Actinomycetes</taxon>
        <taxon>Kitasatosporales</taxon>
        <taxon>Streptomycetaceae</taxon>
        <taxon>Streptomyces</taxon>
    </lineage>
</organism>
<dbReference type="Proteomes" id="UP000181942">
    <property type="component" value="Unassembled WGS sequence"/>
</dbReference>
<reference evidence="1 2" key="1">
    <citation type="submission" date="2016-10" db="EMBL/GenBank/DDBJ databases">
        <authorList>
            <person name="de Groot N.N."/>
        </authorList>
    </citation>
    <scope>NUCLEOTIDE SEQUENCE [LARGE SCALE GENOMIC DNA]</scope>
    <source>
        <strain evidence="1 2">OK461</strain>
    </source>
</reference>
<protein>
    <submittedName>
        <fullName evidence="1">Uncharacterized protein</fullName>
    </submittedName>
</protein>
<evidence type="ECO:0000313" key="2">
    <source>
        <dbReference type="Proteomes" id="UP000181942"/>
    </source>
</evidence>
<dbReference type="EMBL" id="FONR01000003">
    <property type="protein sequence ID" value="SFF02221.1"/>
    <property type="molecule type" value="Genomic_DNA"/>
</dbReference>
<proteinExistence type="predicted"/>
<dbReference type="AlphaFoldDB" id="A0A1I2FCG9"/>
<evidence type="ECO:0000313" key="1">
    <source>
        <dbReference type="EMBL" id="SFF02221.1"/>
    </source>
</evidence>
<sequence>MWVRIRIACRLLRLGRVLTAVRWAWLVPGMVARAADAFGTTAIHGHPTADTHRLFAGRAAVLRRLAAWADEAHALADAYS</sequence>
<accession>A0A1I2FCG9</accession>